<evidence type="ECO:0000313" key="2">
    <source>
        <dbReference type="Proteomes" id="UP001631969"/>
    </source>
</evidence>
<comment type="caution">
    <text evidence="1">The sequence shown here is derived from an EMBL/GenBank/DDBJ whole genome shotgun (WGS) entry which is preliminary data.</text>
</comment>
<reference evidence="1" key="1">
    <citation type="submission" date="2024-12" db="EMBL/GenBank/DDBJ databases">
        <authorList>
            <person name="Wu N."/>
        </authorList>
    </citation>
    <scope>NUCLEOTIDE SEQUENCE</scope>
    <source>
        <strain evidence="1">P15</strain>
    </source>
</reference>
<accession>A0ACC7PAG9</accession>
<dbReference type="Proteomes" id="UP001631969">
    <property type="component" value="Unassembled WGS sequence"/>
</dbReference>
<dbReference type="EMBL" id="JBJURJ010000029">
    <property type="protein sequence ID" value="MFM9332372.1"/>
    <property type="molecule type" value="Genomic_DNA"/>
</dbReference>
<proteinExistence type="predicted"/>
<evidence type="ECO:0000313" key="1">
    <source>
        <dbReference type="EMBL" id="MFM9332372.1"/>
    </source>
</evidence>
<organism evidence="1 2">
    <name type="scientific">Paenibacillus mesotrionivorans</name>
    <dbReference type="NCBI Taxonomy" id="3160968"/>
    <lineage>
        <taxon>Bacteria</taxon>
        <taxon>Bacillati</taxon>
        <taxon>Bacillota</taxon>
        <taxon>Bacilli</taxon>
        <taxon>Bacillales</taxon>
        <taxon>Paenibacillaceae</taxon>
        <taxon>Paenibacillus</taxon>
    </lineage>
</organism>
<sequence length="326" mass="36447">MEREQLAGNAREYAARVHSVMDYIDNHLADPLTLEELSRVAGFSKYHFHRIFASQTGETLFGFIQRLRLEKAALLLASDPGVSVTEAALETGFGGSSSFARGFRQRFGVTPTEWRSKAAGGNSNFGITDRNGSKAERNPGKSAAASKVYIEYAGHTQIWRYEMEQKTTTVTVKEIPEWTLAYVRYVGPYAGDGELFQRLNDKLFKWAGARGLIRFPETQHLIMYHDSPDITEEDKLRVSVCITVPEDTQVDGDIGKMTLAAGKYAFARFRLGVKDFSEAWAWVYGTWLPDSGFAPDDGPCFEMYPEPEPDAEGRFAVDICVPVKPL</sequence>
<protein>
    <submittedName>
        <fullName evidence="1">GyrI-like domain-containing protein</fullName>
    </submittedName>
</protein>
<keyword evidence="2" id="KW-1185">Reference proteome</keyword>
<gene>
    <name evidence="1" type="ORF">ACI1P1_29160</name>
</gene>
<name>A0ACC7PAG9_9BACL</name>